<name>A0A4V6AQG2_COLLU</name>
<accession>A0A4V6AQG2</accession>
<gene>
    <name evidence="2" type="ORF">D9C73_010167</name>
</gene>
<dbReference type="Proteomes" id="UP000298787">
    <property type="component" value="Chromosome 9"/>
</dbReference>
<evidence type="ECO:0000313" key="3">
    <source>
        <dbReference type="Proteomes" id="UP000298787"/>
    </source>
</evidence>
<evidence type="ECO:0000256" key="1">
    <source>
        <dbReference type="SAM" id="MobiDB-lite"/>
    </source>
</evidence>
<reference evidence="2 3" key="1">
    <citation type="submission" date="2019-01" db="EMBL/GenBank/DDBJ databases">
        <title>Genome Assembly of Collichthys lucidus.</title>
        <authorList>
            <person name="Cai M."/>
            <person name="Xiao S."/>
        </authorList>
    </citation>
    <scope>NUCLEOTIDE SEQUENCE [LARGE SCALE GENOMIC DNA]</scope>
    <source>
        <strain evidence="2">JT15FE1705JMU</strain>
        <tissue evidence="2">Muscle</tissue>
    </source>
</reference>
<dbReference type="EMBL" id="CM014086">
    <property type="protein sequence ID" value="TKS75672.1"/>
    <property type="molecule type" value="Genomic_DNA"/>
</dbReference>
<evidence type="ECO:0000313" key="2">
    <source>
        <dbReference type="EMBL" id="TKS75672.1"/>
    </source>
</evidence>
<proteinExistence type="predicted"/>
<organism evidence="2 3">
    <name type="scientific">Collichthys lucidus</name>
    <name type="common">Big head croaker</name>
    <name type="synonym">Sciaena lucida</name>
    <dbReference type="NCBI Taxonomy" id="240159"/>
    <lineage>
        <taxon>Eukaryota</taxon>
        <taxon>Metazoa</taxon>
        <taxon>Chordata</taxon>
        <taxon>Craniata</taxon>
        <taxon>Vertebrata</taxon>
        <taxon>Euteleostomi</taxon>
        <taxon>Actinopterygii</taxon>
        <taxon>Neopterygii</taxon>
        <taxon>Teleostei</taxon>
        <taxon>Neoteleostei</taxon>
        <taxon>Acanthomorphata</taxon>
        <taxon>Eupercaria</taxon>
        <taxon>Sciaenidae</taxon>
        <taxon>Collichthys</taxon>
    </lineage>
</organism>
<protein>
    <submittedName>
        <fullName evidence="2">Uncharacterized protein</fullName>
    </submittedName>
</protein>
<keyword evidence="3" id="KW-1185">Reference proteome</keyword>
<feature type="region of interest" description="Disordered" evidence="1">
    <location>
        <begin position="1"/>
        <end position="26"/>
    </location>
</feature>
<sequence length="104" mass="11891">MDEMTGLNPAKQCAPSSAPEPPKKARKTLGRFFKAAKDREESDPAVTHEQAALLELESYPGAMEVCRVTTKVIGCFQKFKRKHKEHSLHSLCRLSMQYWEVKLW</sequence>
<dbReference type="AlphaFoldDB" id="A0A4V6AQG2"/>